<dbReference type="GO" id="GO:0042128">
    <property type="term" value="P:nitrate assimilation"/>
    <property type="evidence" value="ECO:0007669"/>
    <property type="project" value="UniProtKB-KW"/>
</dbReference>
<accession>A0A7Z7HNK5</accession>
<dbReference type="NCBIfam" id="TIGR00684">
    <property type="entry name" value="narJ"/>
    <property type="match status" value="1"/>
</dbReference>
<organism evidence="3 4">
    <name type="scientific">Sterolibacterium denitrificans</name>
    <dbReference type="NCBI Taxonomy" id="157592"/>
    <lineage>
        <taxon>Bacteria</taxon>
        <taxon>Pseudomonadati</taxon>
        <taxon>Pseudomonadota</taxon>
        <taxon>Betaproteobacteria</taxon>
        <taxon>Nitrosomonadales</taxon>
        <taxon>Sterolibacteriaceae</taxon>
        <taxon>Sterolibacterium</taxon>
    </lineage>
</organism>
<keyword evidence="1" id="KW-0534">Nitrate assimilation</keyword>
<keyword evidence="4" id="KW-1185">Reference proteome</keyword>
<proteinExistence type="predicted"/>
<dbReference type="InterPro" id="IPR003765">
    <property type="entry name" value="NO3_reductase_chaperone_NarJ"/>
</dbReference>
<dbReference type="PANTHER" id="PTHR43680:SF2">
    <property type="entry name" value="NITRATE REDUCTASE MOLYBDENUM COFACTOR ASSEMBLY CHAPERONE NARJ"/>
    <property type="match status" value="1"/>
</dbReference>
<dbReference type="Proteomes" id="UP000242886">
    <property type="component" value="Chromosome SDENCHOL"/>
</dbReference>
<name>A0A7Z7HNK5_9PROT</name>
<dbReference type="GO" id="GO:0016530">
    <property type="term" value="F:metallochaperone activity"/>
    <property type="evidence" value="ECO:0007669"/>
    <property type="project" value="TreeGrafter"/>
</dbReference>
<dbReference type="SUPFAM" id="SSF89155">
    <property type="entry name" value="TorD-like"/>
    <property type="match status" value="1"/>
</dbReference>
<protein>
    <submittedName>
        <fullName evidence="3">Nitrate reductase, delta subunit</fullName>
        <ecNumber evidence="3">1.7.99.4</ecNumber>
    </submittedName>
</protein>
<dbReference type="InterPro" id="IPR020945">
    <property type="entry name" value="DMSO/NO3_reduct_chaperone"/>
</dbReference>
<evidence type="ECO:0000313" key="4">
    <source>
        <dbReference type="Proteomes" id="UP000242886"/>
    </source>
</evidence>
<dbReference type="InterPro" id="IPR036411">
    <property type="entry name" value="TorD-like_sf"/>
</dbReference>
<dbReference type="RefSeq" id="WP_154715738.1">
    <property type="nucleotide sequence ID" value="NZ_LT837803.1"/>
</dbReference>
<feature type="region of interest" description="Disordered" evidence="2">
    <location>
        <begin position="181"/>
        <end position="214"/>
    </location>
</feature>
<gene>
    <name evidence="3" type="ORF">SDENCHOL_10224</name>
</gene>
<dbReference type="AlphaFoldDB" id="A0A7Z7HNK5"/>
<dbReference type="EMBL" id="LT837803">
    <property type="protein sequence ID" value="SMB21220.1"/>
    <property type="molecule type" value="Genomic_DNA"/>
</dbReference>
<dbReference type="Pfam" id="PF02613">
    <property type="entry name" value="Nitrate_red_del"/>
    <property type="match status" value="1"/>
</dbReference>
<dbReference type="PANTHER" id="PTHR43680">
    <property type="entry name" value="NITRATE REDUCTASE MOLYBDENUM COFACTOR ASSEMBLY CHAPERONE"/>
    <property type="match status" value="1"/>
</dbReference>
<evidence type="ECO:0000313" key="3">
    <source>
        <dbReference type="EMBL" id="SMB21220.1"/>
    </source>
</evidence>
<sequence length="214" mass="23912">MMFYRIASALLEYPDAELRAALPEIRAAVVGADDVAPEERGALNAFLDQLDAQVLQQPLALEEEYVRTFDMVPEHSLHLTHHLIGEDKNRGPALIDLGEYYKEYGLDISEEAKEIPDYLPLILEFISLLEADEARLFLSGWTKVLRQLRVNLEEAGSRYASLLQLIEARSLLVAAEGLNDPLPETKTDPLQDDGDFDPPVDWSSPPALNRPCSA</sequence>
<reference evidence="3" key="1">
    <citation type="submission" date="2017-03" db="EMBL/GenBank/DDBJ databases">
        <authorList>
            <consortium name="AG Boll"/>
        </authorList>
    </citation>
    <scope>NUCLEOTIDE SEQUENCE [LARGE SCALE GENOMIC DNA]</scope>
    <source>
        <strain evidence="3">Chol</strain>
    </source>
</reference>
<evidence type="ECO:0000256" key="1">
    <source>
        <dbReference type="ARBA" id="ARBA00023063"/>
    </source>
</evidence>
<dbReference type="GO" id="GO:0051131">
    <property type="term" value="P:chaperone-mediated protein complex assembly"/>
    <property type="evidence" value="ECO:0007669"/>
    <property type="project" value="InterPro"/>
</dbReference>
<evidence type="ECO:0000256" key="2">
    <source>
        <dbReference type="SAM" id="MobiDB-lite"/>
    </source>
</evidence>
<dbReference type="GO" id="GO:0016491">
    <property type="term" value="F:oxidoreductase activity"/>
    <property type="evidence" value="ECO:0007669"/>
    <property type="project" value="UniProtKB-KW"/>
</dbReference>
<dbReference type="Gene3D" id="1.10.3480.10">
    <property type="entry name" value="TorD-like"/>
    <property type="match status" value="1"/>
</dbReference>
<dbReference type="EC" id="1.7.99.4" evidence="3"/>
<keyword evidence="3" id="KW-0560">Oxidoreductase</keyword>
<dbReference type="GO" id="GO:0051082">
    <property type="term" value="F:unfolded protein binding"/>
    <property type="evidence" value="ECO:0007669"/>
    <property type="project" value="InterPro"/>
</dbReference>